<evidence type="ECO:0000256" key="7">
    <source>
        <dbReference type="ARBA" id="ARBA00023033"/>
    </source>
</evidence>
<feature type="transmembrane region" description="Helical" evidence="9">
    <location>
        <begin position="87"/>
        <end position="105"/>
    </location>
</feature>
<keyword evidence="7" id="KW-0503">Monooxygenase</keyword>
<evidence type="ECO:0000256" key="3">
    <source>
        <dbReference type="ARBA" id="ARBA00022617"/>
    </source>
</evidence>
<dbReference type="Pfam" id="PF00067">
    <property type="entry name" value="p450"/>
    <property type="match status" value="1"/>
</dbReference>
<dbReference type="GO" id="GO:0016705">
    <property type="term" value="F:oxidoreductase activity, acting on paired donors, with incorporation or reduction of molecular oxygen"/>
    <property type="evidence" value="ECO:0007669"/>
    <property type="project" value="InterPro"/>
</dbReference>
<comment type="caution">
    <text evidence="10">The sequence shown here is derived from an EMBL/GenBank/DDBJ whole genome shotgun (WGS) entry which is preliminary data.</text>
</comment>
<accession>A0A553HPL1</accession>
<dbReference type="STRING" id="2512241.A0A553HPL1"/>
<keyword evidence="5" id="KW-0560">Oxidoreductase</keyword>
<dbReference type="PRINTS" id="PR00385">
    <property type="entry name" value="P450"/>
</dbReference>
<dbReference type="AlphaFoldDB" id="A0A553HPL1"/>
<comment type="similarity">
    <text evidence="2">Belongs to the cytochrome P450 family.</text>
</comment>
<protein>
    <recommendedName>
        <fullName evidence="12">Cytochrome P450</fullName>
    </recommendedName>
</protein>
<dbReference type="GO" id="GO:0004497">
    <property type="term" value="F:monooxygenase activity"/>
    <property type="evidence" value="ECO:0007669"/>
    <property type="project" value="UniProtKB-KW"/>
</dbReference>
<keyword evidence="9" id="KW-0472">Membrane</keyword>
<dbReference type="CDD" id="cd11060">
    <property type="entry name" value="CYP57A1-like"/>
    <property type="match status" value="1"/>
</dbReference>
<dbReference type="GO" id="GO:0020037">
    <property type="term" value="F:heme binding"/>
    <property type="evidence" value="ECO:0007669"/>
    <property type="project" value="InterPro"/>
</dbReference>
<evidence type="ECO:0000256" key="8">
    <source>
        <dbReference type="PIRSR" id="PIRSR602401-1"/>
    </source>
</evidence>
<dbReference type="OrthoDB" id="3934656at2759"/>
<dbReference type="InterPro" id="IPR001128">
    <property type="entry name" value="Cyt_P450"/>
</dbReference>
<keyword evidence="3 8" id="KW-0349">Heme</keyword>
<evidence type="ECO:0000256" key="4">
    <source>
        <dbReference type="ARBA" id="ARBA00022723"/>
    </source>
</evidence>
<feature type="binding site" description="axial binding residue" evidence="8">
    <location>
        <position position="505"/>
    </location>
    <ligand>
        <name>heme</name>
        <dbReference type="ChEBI" id="CHEBI:30413"/>
    </ligand>
    <ligandPart>
        <name>Fe</name>
        <dbReference type="ChEBI" id="CHEBI:18248"/>
    </ligandPart>
</feature>
<evidence type="ECO:0000256" key="6">
    <source>
        <dbReference type="ARBA" id="ARBA00023004"/>
    </source>
</evidence>
<gene>
    <name evidence="10" type="ORF">FHL15_009303</name>
</gene>
<keyword evidence="4 8" id="KW-0479">Metal-binding</keyword>
<keyword evidence="9" id="KW-0812">Transmembrane</keyword>
<evidence type="ECO:0000313" key="10">
    <source>
        <dbReference type="EMBL" id="TRX89870.1"/>
    </source>
</evidence>
<name>A0A553HPL1_9PEZI</name>
<dbReference type="EMBL" id="VFLP01000062">
    <property type="protein sequence ID" value="TRX89870.1"/>
    <property type="molecule type" value="Genomic_DNA"/>
</dbReference>
<evidence type="ECO:0000256" key="2">
    <source>
        <dbReference type="ARBA" id="ARBA00010617"/>
    </source>
</evidence>
<evidence type="ECO:0000256" key="5">
    <source>
        <dbReference type="ARBA" id="ARBA00023002"/>
    </source>
</evidence>
<dbReference type="InterPro" id="IPR050121">
    <property type="entry name" value="Cytochrome_P450_monoxygenase"/>
</dbReference>
<dbReference type="PANTHER" id="PTHR24305">
    <property type="entry name" value="CYTOCHROME P450"/>
    <property type="match status" value="1"/>
</dbReference>
<keyword evidence="6 8" id="KW-0408">Iron</keyword>
<dbReference type="Gene3D" id="1.10.630.10">
    <property type="entry name" value="Cytochrome P450"/>
    <property type="match status" value="1"/>
</dbReference>
<evidence type="ECO:0000256" key="1">
    <source>
        <dbReference type="ARBA" id="ARBA00001971"/>
    </source>
</evidence>
<keyword evidence="11" id="KW-1185">Reference proteome</keyword>
<dbReference type="InterPro" id="IPR002401">
    <property type="entry name" value="Cyt_P450_E_grp-I"/>
</dbReference>
<dbReference type="Proteomes" id="UP000319160">
    <property type="component" value="Unassembled WGS sequence"/>
</dbReference>
<dbReference type="PRINTS" id="PR00463">
    <property type="entry name" value="EP450I"/>
</dbReference>
<organism evidence="10 11">
    <name type="scientific">Xylaria flabelliformis</name>
    <dbReference type="NCBI Taxonomy" id="2512241"/>
    <lineage>
        <taxon>Eukaryota</taxon>
        <taxon>Fungi</taxon>
        <taxon>Dikarya</taxon>
        <taxon>Ascomycota</taxon>
        <taxon>Pezizomycotina</taxon>
        <taxon>Sordariomycetes</taxon>
        <taxon>Xylariomycetidae</taxon>
        <taxon>Xylariales</taxon>
        <taxon>Xylariaceae</taxon>
        <taxon>Xylaria</taxon>
    </lineage>
</organism>
<comment type="cofactor">
    <cofactor evidence="1 8">
        <name>heme</name>
        <dbReference type="ChEBI" id="CHEBI:30413"/>
    </cofactor>
</comment>
<evidence type="ECO:0008006" key="12">
    <source>
        <dbReference type="Google" id="ProtNLM"/>
    </source>
</evidence>
<dbReference type="InterPro" id="IPR036396">
    <property type="entry name" value="Cyt_P450_sf"/>
</dbReference>
<keyword evidence="9" id="KW-1133">Transmembrane helix</keyword>
<dbReference type="GO" id="GO:0005506">
    <property type="term" value="F:iron ion binding"/>
    <property type="evidence" value="ECO:0007669"/>
    <property type="project" value="InterPro"/>
</dbReference>
<reference evidence="11" key="1">
    <citation type="submission" date="2019-06" db="EMBL/GenBank/DDBJ databases">
        <title>Draft genome sequence of the griseofulvin-producing fungus Xylaria cubensis strain G536.</title>
        <authorList>
            <person name="Mead M.E."/>
            <person name="Raja H.A."/>
            <person name="Steenwyk J.L."/>
            <person name="Knowles S.L."/>
            <person name="Oberlies N.H."/>
            <person name="Rokas A."/>
        </authorList>
    </citation>
    <scope>NUCLEOTIDE SEQUENCE [LARGE SCALE GENOMIC DNA]</scope>
    <source>
        <strain evidence="11">G536</strain>
    </source>
</reference>
<proteinExistence type="inferred from homology"/>
<sequence>MDKCQDETRGYRSPPSLRSLASQFELIQTWTRRANGRGWTSCEKVASDPTEPDSSEGIRYTTAGKQTVVRLMWCIRALVLNMLSTPLLAGGVALVYIIGTYVYAWSRLRHIKGPLLGSFSYAFILRTELAFRQGDSWANVIKKYGDPVRIGPNDLLTGDANVIRRINGVRSTYERSDFYETPLMDPNHPNLFAITDTKAHDELKAKMSHGYGGREVPQLERDIDEQVQKLVDLLRSKYAQRGNLADFAWLSLYFALDVITSIAYGKSFGYLQQEKDIHGHIVGAKAFIKVATITSEIPWMGRFLRSKTVMNLLGPKATDKRGVGVLFGLTLKCCTKGSFIRHGVSQRECESEIPFQIMAGSDTTARAFRGTLLYLMSAPQAYSTLQKEIDAAINAGRISQPATAQQCRDLPYLQACIYEGLRLTVPTTILLTKKAPPEGDTIGPHSIPGGTRISVAIKAIMQDTSLFGRDANIYRPERWIGLESAQRRSMLSTVELVFGYGRFGCSGKPVALMELNKVFTEVGPLLVWRFDEISSDPRNDARHDCR</sequence>
<evidence type="ECO:0000313" key="11">
    <source>
        <dbReference type="Proteomes" id="UP000319160"/>
    </source>
</evidence>
<dbReference type="PANTHER" id="PTHR24305:SF77">
    <property type="entry name" value="CYTOCHROME P450 MONOOXYGENASE"/>
    <property type="match status" value="1"/>
</dbReference>
<dbReference type="SUPFAM" id="SSF48264">
    <property type="entry name" value="Cytochrome P450"/>
    <property type="match status" value="1"/>
</dbReference>
<evidence type="ECO:0000256" key="9">
    <source>
        <dbReference type="SAM" id="Phobius"/>
    </source>
</evidence>